<evidence type="ECO:0000256" key="5">
    <source>
        <dbReference type="ARBA" id="ARBA00022989"/>
    </source>
</evidence>
<feature type="transmembrane region" description="Helical" evidence="7">
    <location>
        <begin position="139"/>
        <end position="160"/>
    </location>
</feature>
<keyword evidence="10" id="KW-1185">Reference proteome</keyword>
<feature type="transmembrane region" description="Helical" evidence="7">
    <location>
        <begin position="245"/>
        <end position="264"/>
    </location>
</feature>
<keyword evidence="6 7" id="KW-0472">Membrane</keyword>
<evidence type="ECO:0000256" key="4">
    <source>
        <dbReference type="ARBA" id="ARBA00022692"/>
    </source>
</evidence>
<keyword evidence="5 7" id="KW-1133">Transmembrane helix</keyword>
<evidence type="ECO:0000256" key="3">
    <source>
        <dbReference type="ARBA" id="ARBA00022448"/>
    </source>
</evidence>
<evidence type="ECO:0000256" key="2">
    <source>
        <dbReference type="ARBA" id="ARBA00008335"/>
    </source>
</evidence>
<dbReference type="PROSITE" id="PS50850">
    <property type="entry name" value="MFS"/>
    <property type="match status" value="1"/>
</dbReference>
<dbReference type="Proteomes" id="UP000824998">
    <property type="component" value="Unassembled WGS sequence"/>
</dbReference>
<dbReference type="Gene3D" id="1.20.1250.20">
    <property type="entry name" value="MFS general substrate transporter like domains"/>
    <property type="match status" value="1"/>
</dbReference>
<comment type="similarity">
    <text evidence="2">Belongs to the major facilitator superfamily.</text>
</comment>
<evidence type="ECO:0000313" key="10">
    <source>
        <dbReference type="Proteomes" id="UP000824998"/>
    </source>
</evidence>
<proteinExistence type="inferred from homology"/>
<dbReference type="GO" id="GO:0012505">
    <property type="term" value="C:endomembrane system"/>
    <property type="evidence" value="ECO:0007669"/>
    <property type="project" value="UniProtKB-SubCell"/>
</dbReference>
<keyword evidence="3" id="KW-0813">Transport</keyword>
<protein>
    <submittedName>
        <fullName evidence="9">Major facilitator superfamily domain-containing protein</fullName>
    </submittedName>
</protein>
<feature type="transmembrane region" description="Helical" evidence="7">
    <location>
        <begin position="85"/>
        <end position="102"/>
    </location>
</feature>
<feature type="transmembrane region" description="Helical" evidence="7">
    <location>
        <begin position="350"/>
        <end position="371"/>
    </location>
</feature>
<dbReference type="Gene3D" id="1.20.1720.10">
    <property type="entry name" value="Multidrug resistance protein D"/>
    <property type="match status" value="1"/>
</dbReference>
<feature type="transmembrane region" description="Helical" evidence="7">
    <location>
        <begin position="512"/>
        <end position="535"/>
    </location>
</feature>
<organism evidence="9 10">
    <name type="scientific">Amylocarpus encephaloides</name>
    <dbReference type="NCBI Taxonomy" id="45428"/>
    <lineage>
        <taxon>Eukaryota</taxon>
        <taxon>Fungi</taxon>
        <taxon>Dikarya</taxon>
        <taxon>Ascomycota</taxon>
        <taxon>Pezizomycotina</taxon>
        <taxon>Leotiomycetes</taxon>
        <taxon>Helotiales</taxon>
        <taxon>Helotiales incertae sedis</taxon>
        <taxon>Amylocarpus</taxon>
    </lineage>
</organism>
<dbReference type="InterPro" id="IPR011701">
    <property type="entry name" value="MFS"/>
</dbReference>
<dbReference type="EMBL" id="MU251507">
    <property type="protein sequence ID" value="KAG9233285.1"/>
    <property type="molecule type" value="Genomic_DNA"/>
</dbReference>
<feature type="transmembrane region" description="Helical" evidence="7">
    <location>
        <begin position="172"/>
        <end position="192"/>
    </location>
</feature>
<dbReference type="Pfam" id="PF07690">
    <property type="entry name" value="MFS_1"/>
    <property type="match status" value="1"/>
</dbReference>
<dbReference type="CDD" id="cd17502">
    <property type="entry name" value="MFS_Azr1_MDR_like"/>
    <property type="match status" value="1"/>
</dbReference>
<dbReference type="FunFam" id="1.20.1720.10:FF:000013">
    <property type="entry name" value="Related to multidrug resistance proteins"/>
    <property type="match status" value="1"/>
</dbReference>
<gene>
    <name evidence="9" type="ORF">BJ875DRAFT_512593</name>
</gene>
<evidence type="ECO:0000313" key="9">
    <source>
        <dbReference type="EMBL" id="KAG9233285.1"/>
    </source>
</evidence>
<keyword evidence="4 7" id="KW-0812">Transmembrane</keyword>
<comment type="caution">
    <text evidence="9">The sequence shown here is derived from an EMBL/GenBank/DDBJ whole genome shotgun (WGS) entry which is preliminary data.</text>
</comment>
<feature type="transmembrane region" description="Helical" evidence="7">
    <location>
        <begin position="310"/>
        <end position="330"/>
    </location>
</feature>
<accession>A0A9P7YHQ3</accession>
<dbReference type="OrthoDB" id="6770063at2759"/>
<dbReference type="AlphaFoldDB" id="A0A9P7YHQ3"/>
<sequence>MATKHEAGDRITPIPGVRLSYDEPVLSKNAPFKFEEQTNYVPVKIIITIFIACSTVDLLALMDQTTLASSLNIISRELNASGDRGWIAGGYFITSTAFQLLYGRLSDIWSRKTILISGLVIFFIGSLASSLAQNAIQLIIFRALTGIGGGGLVTVAQMILSDIVPLRERGKYQGILGSVVALSNGIGPVIGGALASRSENSWRWIFRLNLPLAILTLLSTIYLMPLKRVEGDWKLKLKSIDFCGIALALAGTAVVMLGLTWAGGQYSWDSVQVVSSLVFGFAISCSFILWQWRGTNVPLIPLHIFKSRIVVGACITMFVNGWNFIVQIYYIPTFYQLVYGYSAVKAGSMLLAITLTQTLFSTLSGLAVHWLGRYRESIIVGWMAWAVGLGLLSTLGEKSSLPKMIWYMVLTGFGCGQTLQPSLIAIQAGVDRADMAVVTSFRNFIRNLGGCLGLAVSGTIINNFFRSLMEPFNLENEDILKIMNDPEKFISELAPDSGDEVRRASILAYQQAFRVIFLVGAALAVVAVFVALVLMPQIDLAREDDDKLREEAKHG</sequence>
<evidence type="ECO:0000256" key="7">
    <source>
        <dbReference type="SAM" id="Phobius"/>
    </source>
</evidence>
<feature type="transmembrane region" description="Helical" evidence="7">
    <location>
        <begin position="204"/>
        <end position="224"/>
    </location>
</feature>
<dbReference type="SUPFAM" id="SSF103473">
    <property type="entry name" value="MFS general substrate transporter"/>
    <property type="match status" value="1"/>
</dbReference>
<dbReference type="GO" id="GO:0005886">
    <property type="term" value="C:plasma membrane"/>
    <property type="evidence" value="ECO:0007669"/>
    <property type="project" value="TreeGrafter"/>
</dbReference>
<feature type="transmembrane region" description="Helical" evidence="7">
    <location>
        <begin position="114"/>
        <end position="133"/>
    </location>
</feature>
<evidence type="ECO:0000256" key="1">
    <source>
        <dbReference type="ARBA" id="ARBA00004127"/>
    </source>
</evidence>
<name>A0A9P7YHQ3_9HELO</name>
<dbReference type="GO" id="GO:0046943">
    <property type="term" value="F:carboxylic acid transmembrane transporter activity"/>
    <property type="evidence" value="ECO:0007669"/>
    <property type="project" value="UniProtKB-ARBA"/>
</dbReference>
<evidence type="ECO:0000259" key="8">
    <source>
        <dbReference type="PROSITE" id="PS50850"/>
    </source>
</evidence>
<dbReference type="InterPro" id="IPR020846">
    <property type="entry name" value="MFS_dom"/>
</dbReference>
<dbReference type="InterPro" id="IPR036259">
    <property type="entry name" value="MFS_trans_sf"/>
</dbReference>
<dbReference type="PRINTS" id="PR01036">
    <property type="entry name" value="TCRTETB"/>
</dbReference>
<dbReference type="PANTHER" id="PTHR23501:SF189">
    <property type="entry name" value="DRUG TRANSPORTER, PUTATIVE (AFU_ORTHOLOGUE AFUA_4G03920)-RELATED"/>
    <property type="match status" value="1"/>
</dbReference>
<evidence type="ECO:0000256" key="6">
    <source>
        <dbReference type="ARBA" id="ARBA00023136"/>
    </source>
</evidence>
<feature type="transmembrane region" description="Helical" evidence="7">
    <location>
        <begin position="378"/>
        <end position="396"/>
    </location>
</feature>
<comment type="subcellular location">
    <subcellularLocation>
        <location evidence="1">Endomembrane system</location>
        <topology evidence="1">Multi-pass membrane protein</topology>
    </subcellularLocation>
</comment>
<dbReference type="PANTHER" id="PTHR23501">
    <property type="entry name" value="MAJOR FACILITATOR SUPERFAMILY"/>
    <property type="match status" value="1"/>
</dbReference>
<feature type="transmembrane region" description="Helical" evidence="7">
    <location>
        <begin position="270"/>
        <end position="290"/>
    </location>
</feature>
<feature type="domain" description="Major facilitator superfamily (MFS) profile" evidence="8">
    <location>
        <begin position="49"/>
        <end position="539"/>
    </location>
</feature>
<feature type="transmembrane region" description="Helical" evidence="7">
    <location>
        <begin position="41"/>
        <end position="62"/>
    </location>
</feature>
<reference evidence="9" key="1">
    <citation type="journal article" date="2021" name="IMA Fungus">
        <title>Genomic characterization of three marine fungi, including Emericellopsis atlantica sp. nov. with signatures of a generalist lifestyle and marine biomass degradation.</title>
        <authorList>
            <person name="Hagestad O.C."/>
            <person name="Hou L."/>
            <person name="Andersen J.H."/>
            <person name="Hansen E.H."/>
            <person name="Altermark B."/>
            <person name="Li C."/>
            <person name="Kuhnert E."/>
            <person name="Cox R.J."/>
            <person name="Crous P.W."/>
            <person name="Spatafora J.W."/>
            <person name="Lail K."/>
            <person name="Amirebrahimi M."/>
            <person name="Lipzen A."/>
            <person name="Pangilinan J."/>
            <person name="Andreopoulos W."/>
            <person name="Hayes R.D."/>
            <person name="Ng V."/>
            <person name="Grigoriev I.V."/>
            <person name="Jackson S.A."/>
            <person name="Sutton T.D.S."/>
            <person name="Dobson A.D.W."/>
            <person name="Rama T."/>
        </authorList>
    </citation>
    <scope>NUCLEOTIDE SEQUENCE</scope>
    <source>
        <strain evidence="9">TRa018bII</strain>
    </source>
</reference>